<dbReference type="PROSITE" id="PS50926">
    <property type="entry name" value="TRAM"/>
    <property type="match status" value="1"/>
</dbReference>
<evidence type="ECO:0000313" key="3">
    <source>
        <dbReference type="EMBL" id="RJX48719.1"/>
    </source>
</evidence>
<accession>A0A3A6QCG0</accession>
<dbReference type="Pfam" id="PF01938">
    <property type="entry name" value="TRAM"/>
    <property type="match status" value="1"/>
</dbReference>
<feature type="region of interest" description="Disordered" evidence="1">
    <location>
        <begin position="46"/>
        <end position="94"/>
    </location>
</feature>
<evidence type="ECO:0000259" key="2">
    <source>
        <dbReference type="PROSITE" id="PS50926"/>
    </source>
</evidence>
<dbReference type="InterPro" id="IPR002792">
    <property type="entry name" value="TRAM_dom"/>
</dbReference>
<feature type="compositionally biased region" description="Low complexity" evidence="1">
    <location>
        <begin position="49"/>
        <end position="64"/>
    </location>
</feature>
<evidence type="ECO:0000313" key="4">
    <source>
        <dbReference type="Proteomes" id="UP000281564"/>
    </source>
</evidence>
<organism evidence="3 4">
    <name type="scientific">Halonotius pteroides</name>
    <dbReference type="NCBI Taxonomy" id="268735"/>
    <lineage>
        <taxon>Archaea</taxon>
        <taxon>Methanobacteriati</taxon>
        <taxon>Methanobacteriota</taxon>
        <taxon>Stenosarchaea group</taxon>
        <taxon>Halobacteria</taxon>
        <taxon>Halobacteriales</taxon>
        <taxon>Haloferacaceae</taxon>
        <taxon>Halonotius</taxon>
    </lineage>
</organism>
<dbReference type="EMBL" id="QMDW01000017">
    <property type="protein sequence ID" value="RJX48719.1"/>
    <property type="molecule type" value="Genomic_DNA"/>
</dbReference>
<dbReference type="SUPFAM" id="SSF50249">
    <property type="entry name" value="Nucleic acid-binding proteins"/>
    <property type="match status" value="1"/>
</dbReference>
<evidence type="ECO:0000256" key="1">
    <source>
        <dbReference type="SAM" id="MobiDB-lite"/>
    </source>
</evidence>
<proteinExistence type="predicted"/>
<reference evidence="3 4" key="1">
    <citation type="submission" date="2018-06" db="EMBL/GenBank/DDBJ databases">
        <title>Halonotius sp. F13-13 a new haloarchaeeon isolated from a solar saltern from Isla Cristina, Huelva, Spain.</title>
        <authorList>
            <person name="Duran-Viseras A."/>
            <person name="Sanchez-Porro C."/>
            <person name="Ventosa A."/>
        </authorList>
    </citation>
    <scope>NUCLEOTIDE SEQUENCE [LARGE SCALE GENOMIC DNA]</scope>
    <source>
        <strain evidence="3 4">CECT 7525</strain>
    </source>
</reference>
<dbReference type="OrthoDB" id="28569at2157"/>
<dbReference type="Gene3D" id="2.40.50.140">
    <property type="entry name" value="Nucleic acid-binding proteins"/>
    <property type="match status" value="1"/>
</dbReference>
<dbReference type="RefSeq" id="WP_120085375.1">
    <property type="nucleotide sequence ID" value="NZ_QMDW01000017.1"/>
</dbReference>
<gene>
    <name evidence="3" type="ORF">DP106_11300</name>
</gene>
<dbReference type="AlphaFoldDB" id="A0A3A6QCG0"/>
<comment type="caution">
    <text evidence="3">The sequence shown here is derived from an EMBL/GenBank/DDBJ whole genome shotgun (WGS) entry which is preliminary data.</text>
</comment>
<name>A0A3A6QCG0_9EURY</name>
<dbReference type="InterPro" id="IPR012340">
    <property type="entry name" value="NA-bd_OB-fold"/>
</dbReference>
<feature type="domain" description="TRAM" evidence="2">
    <location>
        <begin position="76"/>
        <end position="135"/>
    </location>
</feature>
<keyword evidence="4" id="KW-1185">Reference proteome</keyword>
<dbReference type="Proteomes" id="UP000281564">
    <property type="component" value="Unassembled WGS sequence"/>
</dbReference>
<sequence length="143" mass="15770">MEISDDLLCLFTAQVGTEDDSYHIEIPDREIENGTIDTTETYRVAMLPAESATTSDSSTDQQAEPAPEQEDGQQPPVDVGETRDVEIDSIGDQGDGIARIDRGYVVIVPDTEVGDRATVRIETAKQNVAFAEVVERRHRPQHD</sequence>
<protein>
    <submittedName>
        <fullName evidence="3">Deoxyribonuclease</fullName>
    </submittedName>
</protein>